<dbReference type="GO" id="GO:0005886">
    <property type="term" value="C:plasma membrane"/>
    <property type="evidence" value="ECO:0007669"/>
    <property type="project" value="TreeGrafter"/>
</dbReference>
<dbReference type="PROSITE" id="PS51212">
    <property type="entry name" value="WSC"/>
    <property type="match status" value="2"/>
</dbReference>
<keyword evidence="6" id="KW-0325">Glycoprotein</keyword>
<feature type="signal peptide" evidence="7">
    <location>
        <begin position="1"/>
        <end position="17"/>
    </location>
</feature>
<proteinExistence type="predicted"/>
<dbReference type="EMBL" id="WJXW01000010">
    <property type="protein sequence ID" value="KAF9732358.1"/>
    <property type="molecule type" value="Genomic_DNA"/>
</dbReference>
<keyword evidence="5" id="KW-0472">Membrane</keyword>
<keyword evidence="4" id="KW-1133">Transmembrane helix</keyword>
<evidence type="ECO:0000256" key="5">
    <source>
        <dbReference type="ARBA" id="ARBA00023136"/>
    </source>
</evidence>
<evidence type="ECO:0000256" key="7">
    <source>
        <dbReference type="SAM" id="SignalP"/>
    </source>
</evidence>
<evidence type="ECO:0000256" key="3">
    <source>
        <dbReference type="ARBA" id="ARBA00022729"/>
    </source>
</evidence>
<dbReference type="AlphaFoldDB" id="A0A9P6GC16"/>
<name>A0A9P6GC16_9PLEO</name>
<comment type="caution">
    <text evidence="9">The sequence shown here is derived from an EMBL/GenBank/DDBJ whole genome shotgun (WGS) entry which is preliminary data.</text>
</comment>
<sequence length="273" mass="29106">MKPFAWMVAGLAAKSLAFKAELVAQLKDIQDLAPRAEEAIDIAGWRDLGCWTDDANNLTLGDLTAGGYVVQRGAFVQFYDNSPTPNSPDVCQTYCQNNGYSYAGVEYGFNCLCSSRAPDQLRSGATGCSSPCPSPNNNQLCGGANRIQIFTNDKPYPYSQPKTSGLQTNWSYQGCYTTSGSGRVLVADSSNLQTSGNGATQCIDYCSGKGYSFAGTGNGYECWCDNSIQNGNTLDATPNQCVQPCAQNTGEGCGSPQRQAVYARQTKRYCGGG</sequence>
<protein>
    <submittedName>
        <fullName evidence="9">Copper radical oxidase</fullName>
    </submittedName>
</protein>
<evidence type="ECO:0000256" key="4">
    <source>
        <dbReference type="ARBA" id="ARBA00022989"/>
    </source>
</evidence>
<organism evidence="9 10">
    <name type="scientific">Paraphaeosphaeria minitans</name>
    <dbReference type="NCBI Taxonomy" id="565426"/>
    <lineage>
        <taxon>Eukaryota</taxon>
        <taxon>Fungi</taxon>
        <taxon>Dikarya</taxon>
        <taxon>Ascomycota</taxon>
        <taxon>Pezizomycotina</taxon>
        <taxon>Dothideomycetes</taxon>
        <taxon>Pleosporomycetidae</taxon>
        <taxon>Pleosporales</taxon>
        <taxon>Massarineae</taxon>
        <taxon>Didymosphaeriaceae</taxon>
        <taxon>Paraphaeosphaeria</taxon>
    </lineage>
</organism>
<evidence type="ECO:0000313" key="9">
    <source>
        <dbReference type="EMBL" id="KAF9732358.1"/>
    </source>
</evidence>
<feature type="domain" description="WSC" evidence="8">
    <location>
        <begin position="44"/>
        <end position="153"/>
    </location>
</feature>
<keyword evidence="10" id="KW-1185">Reference proteome</keyword>
<dbReference type="PANTHER" id="PTHR24269:SF16">
    <property type="entry name" value="PROTEIN SLG1"/>
    <property type="match status" value="1"/>
</dbReference>
<evidence type="ECO:0000256" key="1">
    <source>
        <dbReference type="ARBA" id="ARBA00004167"/>
    </source>
</evidence>
<dbReference type="InterPro" id="IPR002889">
    <property type="entry name" value="WSC_carb-bd"/>
</dbReference>
<accession>A0A9P6GC16</accession>
<feature type="chain" id="PRO_5040164625" evidence="7">
    <location>
        <begin position="18"/>
        <end position="273"/>
    </location>
</feature>
<feature type="domain" description="WSC" evidence="8">
    <location>
        <begin position="169"/>
        <end position="265"/>
    </location>
</feature>
<dbReference type="InterPro" id="IPR051836">
    <property type="entry name" value="Kremen_rcpt"/>
</dbReference>
<keyword evidence="2" id="KW-0812">Transmembrane</keyword>
<dbReference type="SMART" id="SM00321">
    <property type="entry name" value="WSC"/>
    <property type="match status" value="2"/>
</dbReference>
<comment type="subcellular location">
    <subcellularLocation>
        <location evidence="1">Membrane</location>
        <topology evidence="1">Single-pass membrane protein</topology>
    </subcellularLocation>
</comment>
<evidence type="ECO:0000259" key="8">
    <source>
        <dbReference type="PROSITE" id="PS51212"/>
    </source>
</evidence>
<evidence type="ECO:0000256" key="6">
    <source>
        <dbReference type="ARBA" id="ARBA00023180"/>
    </source>
</evidence>
<dbReference type="Pfam" id="PF01822">
    <property type="entry name" value="WSC"/>
    <property type="match status" value="2"/>
</dbReference>
<dbReference type="OrthoDB" id="2019572at2759"/>
<evidence type="ECO:0000256" key="2">
    <source>
        <dbReference type="ARBA" id="ARBA00022692"/>
    </source>
</evidence>
<dbReference type="Proteomes" id="UP000756921">
    <property type="component" value="Unassembled WGS sequence"/>
</dbReference>
<evidence type="ECO:0000313" key="10">
    <source>
        <dbReference type="Proteomes" id="UP000756921"/>
    </source>
</evidence>
<reference evidence="9" key="1">
    <citation type="journal article" date="2020" name="Mol. Plant Microbe Interact.">
        <title>Genome Sequence of the Biocontrol Agent Coniothyrium minitans strain Conio (IMI 134523).</title>
        <authorList>
            <person name="Patel D."/>
            <person name="Shittu T.A."/>
            <person name="Baroncelli R."/>
            <person name="Muthumeenakshi S."/>
            <person name="Osborne T.H."/>
            <person name="Janganan T.K."/>
            <person name="Sreenivasaprasad S."/>
        </authorList>
    </citation>
    <scope>NUCLEOTIDE SEQUENCE</scope>
    <source>
        <strain evidence="9">Conio</strain>
    </source>
</reference>
<keyword evidence="3 7" id="KW-0732">Signal</keyword>
<gene>
    <name evidence="9" type="ORF">PMIN01_09216</name>
</gene>
<dbReference type="PANTHER" id="PTHR24269">
    <property type="entry name" value="KREMEN PROTEIN"/>
    <property type="match status" value="1"/>
</dbReference>